<dbReference type="GO" id="GO:0008175">
    <property type="term" value="F:tRNA methyltransferase activity"/>
    <property type="evidence" value="ECO:0007669"/>
    <property type="project" value="TreeGrafter"/>
</dbReference>
<dbReference type="AlphaFoldDB" id="A0A284VIC5"/>
<dbReference type="RefSeq" id="WP_096203365.1">
    <property type="nucleotide sequence ID" value="NZ_FZMP01000004.1"/>
</dbReference>
<dbReference type="PANTHER" id="PTHR23245:SF41">
    <property type="entry name" value="TRNA(PHE) (4-DEMETHYLWYOSINE(37)-C(7)) AMINOCARBOXYPROPYLTRANSFERASE"/>
    <property type="match status" value="1"/>
</dbReference>
<comment type="catalytic activity">
    <reaction evidence="4">
        <text>4-demethylwyosine(37) in tRNA(Phe) + S-adenosyl-L-methionine = 4-demethyl-7-[(3S)-3-amino-3-carboxypropyl]wyosine(37) in tRNA(Phe) + S-methyl-5'-thioadenosine + H(+)</text>
        <dbReference type="Rhea" id="RHEA:36355"/>
        <dbReference type="Rhea" id="RHEA-COMP:10164"/>
        <dbReference type="Rhea" id="RHEA-COMP:10378"/>
        <dbReference type="ChEBI" id="CHEBI:15378"/>
        <dbReference type="ChEBI" id="CHEBI:17509"/>
        <dbReference type="ChEBI" id="CHEBI:59789"/>
        <dbReference type="ChEBI" id="CHEBI:64315"/>
        <dbReference type="ChEBI" id="CHEBI:73550"/>
        <dbReference type="EC" id="2.5.1.114"/>
    </reaction>
</comment>
<dbReference type="EC" id="2.5.1.114" evidence="4"/>
<dbReference type="InterPro" id="IPR029063">
    <property type="entry name" value="SAM-dependent_MTases_sf"/>
</dbReference>
<dbReference type="Pfam" id="PF02475">
    <property type="entry name" value="TRM5-TYW2_MTfase"/>
    <property type="match status" value="1"/>
</dbReference>
<dbReference type="CDD" id="cd02440">
    <property type="entry name" value="AdoMet_MTases"/>
    <property type="match status" value="1"/>
</dbReference>
<evidence type="ECO:0000256" key="4">
    <source>
        <dbReference type="HAMAP-Rule" id="MF_01922"/>
    </source>
</evidence>
<evidence type="ECO:0000259" key="5">
    <source>
        <dbReference type="PROSITE" id="PS51684"/>
    </source>
</evidence>
<dbReference type="Pfam" id="PF25133">
    <property type="entry name" value="TYW2_N_2"/>
    <property type="match status" value="1"/>
</dbReference>
<gene>
    <name evidence="4" type="primary">taw2</name>
    <name evidence="6" type="ORF">MNV_1010004</name>
</gene>
<organism evidence="6 7">
    <name type="scientific">Candidatus Methanoperedens nitratireducens</name>
    <dbReference type="NCBI Taxonomy" id="1392998"/>
    <lineage>
        <taxon>Archaea</taxon>
        <taxon>Methanobacteriati</taxon>
        <taxon>Methanobacteriota</taxon>
        <taxon>Stenosarchaea group</taxon>
        <taxon>Methanomicrobia</taxon>
        <taxon>Methanosarcinales</taxon>
        <taxon>ANME-2 cluster</taxon>
        <taxon>Candidatus Methanoperedentaceae</taxon>
        <taxon>Candidatus Methanoperedens</taxon>
    </lineage>
</organism>
<comment type="similarity">
    <text evidence="4">Belongs to the class I-like SAM-binding methyltransferase superfamily. TRM5/TYW2 family.</text>
</comment>
<dbReference type="PANTHER" id="PTHR23245">
    <property type="entry name" value="TRNA METHYLTRANSFERASE"/>
    <property type="match status" value="1"/>
</dbReference>
<evidence type="ECO:0000256" key="1">
    <source>
        <dbReference type="ARBA" id="ARBA00022679"/>
    </source>
</evidence>
<dbReference type="OrthoDB" id="8079at2157"/>
<keyword evidence="3 4" id="KW-0819">tRNA processing</keyword>
<dbReference type="Pfam" id="PF18093">
    <property type="entry name" value="Trm5_N"/>
    <property type="match status" value="1"/>
</dbReference>
<feature type="binding site" evidence="4">
    <location>
        <position position="165"/>
    </location>
    <ligand>
        <name>S-adenosyl-L-methionine</name>
        <dbReference type="ChEBI" id="CHEBI:59789"/>
    </ligand>
</feature>
<evidence type="ECO:0000313" key="6">
    <source>
        <dbReference type="EMBL" id="SNQ58947.1"/>
    </source>
</evidence>
<dbReference type="InterPro" id="IPR056744">
    <property type="entry name" value="TRM5/TYW2-like_N"/>
</dbReference>
<keyword evidence="2 4" id="KW-0949">S-adenosyl-L-methionine</keyword>
<comment type="function">
    <text evidence="4">S-adenosyl-L-methionine-dependent transferase that acts as a component of the wyosine derivatives biosynthesis pathway. Catalyzes the transfer of the alpha-amino-alpha-carboxypropyl (acp) group from S-adenosyl-L-methionine to 4-demethylwyosine (imG-14), forming 7-aminocarboxypropyl-demethylwyosine (wybutosine-86) at position 37 of tRNA(Phe).</text>
</comment>
<dbReference type="Proteomes" id="UP000218615">
    <property type="component" value="Unassembled WGS sequence"/>
</dbReference>
<sequence>MKAVRASTAEAEPVRQKLLLEGALDKSRKLVEKDGFVEIPVTDSFKNDEFILIEQANPEFYIPGKTLSEILDMPDSEKLFLPSGWQILGDIIIVSLRRELEVHKKEIGNALLSIYPGCKTTLLDRGISGKMRQPDREIIAGSRTETIHKENGCLFKIDAMRLMFSRGNLTEKKRMSKLGKGETVVDMFAGIGYFSIPMAVHSKPGKIIAIELNPVAFGYLKENIQLNKVGEIIEPIRGDCALVTPCGVADRVLMGYLDAHEYLGHGISALLPGGILHYHEAVPEAVESRPVGRVIEAAGRLGKRAEIIDVRRIKKYSPGVWHVVVDARVG</sequence>
<keyword evidence="4" id="KW-0963">Cytoplasm</keyword>
<dbReference type="EMBL" id="FZMP01000004">
    <property type="protein sequence ID" value="SNQ58947.1"/>
    <property type="molecule type" value="Genomic_DNA"/>
</dbReference>
<keyword evidence="1 4" id="KW-0808">Transferase</keyword>
<dbReference type="InterPro" id="IPR056743">
    <property type="entry name" value="TRM5-TYW2-like_MTfase"/>
</dbReference>
<feature type="binding site" evidence="4">
    <location>
        <position position="211"/>
    </location>
    <ligand>
        <name>S-adenosyl-L-methionine</name>
        <dbReference type="ChEBI" id="CHEBI:59789"/>
    </ligand>
</feature>
<reference evidence="7" key="1">
    <citation type="submission" date="2017-06" db="EMBL/GenBank/DDBJ databases">
        <authorList>
            <person name="Cremers G."/>
        </authorList>
    </citation>
    <scope>NUCLEOTIDE SEQUENCE [LARGE SCALE GENOMIC DNA]</scope>
</reference>
<evidence type="ECO:0000256" key="3">
    <source>
        <dbReference type="ARBA" id="ARBA00022694"/>
    </source>
</evidence>
<dbReference type="InterPro" id="IPR030867">
    <property type="entry name" value="TYW2_archaea"/>
</dbReference>
<feature type="domain" description="SAM-dependent methyltransferase TRM5/TYW2-type" evidence="5">
    <location>
        <begin position="85"/>
        <end position="330"/>
    </location>
</feature>
<dbReference type="PROSITE" id="PS51684">
    <property type="entry name" value="SAM_MT_TRM5_TYW2"/>
    <property type="match status" value="1"/>
</dbReference>
<dbReference type="GO" id="GO:0030488">
    <property type="term" value="P:tRNA methylation"/>
    <property type="evidence" value="ECO:0007669"/>
    <property type="project" value="TreeGrafter"/>
</dbReference>
<name>A0A284VIC5_9EURY</name>
<dbReference type="SUPFAM" id="SSF53335">
    <property type="entry name" value="S-adenosyl-L-methionine-dependent methyltransferases"/>
    <property type="match status" value="1"/>
</dbReference>
<protein>
    <recommendedName>
        <fullName evidence="4">tRNA(Phe) (4-demethylwyosine(37)-C(7)) aminocarboxypropyltransferase</fullName>
        <ecNumber evidence="4">2.5.1.114</ecNumber>
    </recommendedName>
    <alternativeName>
        <fullName evidence="4">tRNA wyosine derivatives biosynthesis protein Taw2</fullName>
    </alternativeName>
</protein>
<accession>A0A284VIC5</accession>
<comment type="caution">
    <text evidence="4">Lacks conserved residue(s) required for the propagation of feature annotation.</text>
</comment>
<dbReference type="InterPro" id="IPR040601">
    <property type="entry name" value="Trm5a/b_N"/>
</dbReference>
<keyword evidence="7" id="KW-1185">Reference proteome</keyword>
<keyword evidence="6" id="KW-0489">Methyltransferase</keyword>
<dbReference type="GO" id="GO:0102522">
    <property type="term" value="F:tRNA 4-demethylwyosine alpha-amino-alpha-carboxypropyltransferase activity"/>
    <property type="evidence" value="ECO:0007669"/>
    <property type="project" value="UniProtKB-EC"/>
</dbReference>
<dbReference type="Gene3D" id="3.30.70.2580">
    <property type="match status" value="1"/>
</dbReference>
<dbReference type="GO" id="GO:0005737">
    <property type="term" value="C:cytoplasm"/>
    <property type="evidence" value="ECO:0007669"/>
    <property type="project" value="UniProtKB-SubCell"/>
</dbReference>
<comment type="subcellular location">
    <subcellularLocation>
        <location evidence="4">Cytoplasm</location>
    </subcellularLocation>
</comment>
<feature type="binding site" evidence="4">
    <location>
        <position position="172"/>
    </location>
    <ligand>
        <name>S-adenosyl-L-methionine</name>
        <dbReference type="ChEBI" id="CHEBI:59789"/>
    </ligand>
</feature>
<dbReference type="InterPro" id="IPR030382">
    <property type="entry name" value="MeTrfase_TRM5/TYW2"/>
</dbReference>
<dbReference type="Gene3D" id="3.40.50.150">
    <property type="entry name" value="Vaccinia Virus protein VP39"/>
    <property type="match status" value="1"/>
</dbReference>
<evidence type="ECO:0000256" key="2">
    <source>
        <dbReference type="ARBA" id="ARBA00022691"/>
    </source>
</evidence>
<evidence type="ECO:0000313" key="7">
    <source>
        <dbReference type="Proteomes" id="UP000218615"/>
    </source>
</evidence>
<proteinExistence type="inferred from homology"/>
<dbReference type="HAMAP" id="MF_01922">
    <property type="entry name" value="TYW2_archaea"/>
    <property type="match status" value="1"/>
</dbReference>
<dbReference type="Gene3D" id="3.30.300.110">
    <property type="entry name" value="Met-10+ protein-like domains"/>
    <property type="match status" value="1"/>
</dbReference>